<evidence type="ECO:0000256" key="7">
    <source>
        <dbReference type="ARBA" id="ARBA00022927"/>
    </source>
</evidence>
<feature type="transmembrane region" description="Helical" evidence="13">
    <location>
        <begin position="277"/>
        <end position="300"/>
    </location>
</feature>
<dbReference type="InterPro" id="IPR028055">
    <property type="entry name" value="YidC/Oxa/ALB_C"/>
</dbReference>
<dbReference type="PANTHER" id="PTHR12428:SF65">
    <property type="entry name" value="CYTOCHROME C OXIDASE ASSEMBLY PROTEIN COX18, MITOCHONDRIAL"/>
    <property type="match status" value="1"/>
</dbReference>
<dbReference type="Pfam" id="PF02096">
    <property type="entry name" value="60KD_IMP"/>
    <property type="match status" value="1"/>
</dbReference>
<feature type="transmembrane region" description="Helical" evidence="13">
    <location>
        <begin position="306"/>
        <end position="325"/>
    </location>
</feature>
<feature type="transmembrane region" description="Helical" evidence="13">
    <location>
        <begin position="445"/>
        <end position="469"/>
    </location>
</feature>
<feature type="domain" description="Membrane insertase YidC N-terminal" evidence="15">
    <location>
        <begin position="63"/>
        <end position="283"/>
    </location>
</feature>
<dbReference type="PRINTS" id="PR01900">
    <property type="entry name" value="YIDCPROTEIN"/>
</dbReference>
<comment type="similarity">
    <text evidence="2 13">Belongs to the OXA1/ALB3/YidC family. Type 1 subfamily.</text>
</comment>
<gene>
    <name evidence="13 16" type="primary">yidC</name>
    <name evidence="16" type="ORF">ENH14_02690</name>
</gene>
<keyword evidence="9 13" id="KW-0472">Membrane</keyword>
<dbReference type="PANTHER" id="PTHR12428">
    <property type="entry name" value="OXA1"/>
    <property type="match status" value="1"/>
</dbReference>
<evidence type="ECO:0000256" key="4">
    <source>
        <dbReference type="ARBA" id="ARBA00022448"/>
    </source>
</evidence>
<evidence type="ECO:0000256" key="8">
    <source>
        <dbReference type="ARBA" id="ARBA00022989"/>
    </source>
</evidence>
<dbReference type="GO" id="GO:0051205">
    <property type="term" value="P:protein insertion into membrane"/>
    <property type="evidence" value="ECO:0007669"/>
    <property type="project" value="TreeGrafter"/>
</dbReference>
<dbReference type="PRINTS" id="PR00701">
    <property type="entry name" value="60KDINNERMP"/>
</dbReference>
<feature type="domain" description="Membrane insertase YidC/Oxa/ALB C-terminal" evidence="14">
    <location>
        <begin position="306"/>
        <end position="484"/>
    </location>
</feature>
<dbReference type="InterPro" id="IPR019998">
    <property type="entry name" value="Membr_insert_YidC"/>
</dbReference>
<proteinExistence type="inferred from homology"/>
<organism evidence="16">
    <name type="scientific">candidate division WOR-3 bacterium</name>
    <dbReference type="NCBI Taxonomy" id="2052148"/>
    <lineage>
        <taxon>Bacteria</taxon>
        <taxon>Bacteria division WOR-3</taxon>
    </lineage>
</organism>
<evidence type="ECO:0000256" key="12">
    <source>
        <dbReference type="ARBA" id="ARBA00033342"/>
    </source>
</evidence>
<dbReference type="InterPro" id="IPR028053">
    <property type="entry name" value="Membr_insert_YidC_N"/>
</dbReference>
<dbReference type="HAMAP" id="MF_01810">
    <property type="entry name" value="YidC_type1"/>
    <property type="match status" value="1"/>
</dbReference>
<evidence type="ECO:0000256" key="11">
    <source>
        <dbReference type="ARBA" id="ARBA00033245"/>
    </source>
</evidence>
<dbReference type="GO" id="GO:0015031">
    <property type="term" value="P:protein transport"/>
    <property type="evidence" value="ECO:0007669"/>
    <property type="project" value="UniProtKB-KW"/>
</dbReference>
<comment type="subunit">
    <text evidence="13">Interacts with the Sec translocase complex via SecD. Specifically interacts with transmembrane segments of nascent integral membrane proteins during membrane integration.</text>
</comment>
<evidence type="ECO:0000313" key="16">
    <source>
        <dbReference type="EMBL" id="HDL60344.1"/>
    </source>
</evidence>
<evidence type="ECO:0000256" key="3">
    <source>
        <dbReference type="ARBA" id="ARBA00015325"/>
    </source>
</evidence>
<keyword evidence="10 13" id="KW-0143">Chaperone</keyword>
<feature type="transmembrane region" description="Helical" evidence="13">
    <location>
        <begin position="416"/>
        <end position="433"/>
    </location>
</feature>
<dbReference type="AlphaFoldDB" id="A0A7V0LUU3"/>
<sequence length="490" mass="56515">MEGTGTKNILIATVLIFLFLVIWQLFIFKPKVQQTPEKRPVEEKAVPTVTTERPLIEGLDSTIFVETPLYIAKISKKGGAIVSFHLKKYKTSEGNPVNLVKKGGALLYSPNKFFEFAGSDTIKVDQIVELVLTDTVDSTIKRYVFDPSSMLVGLTVESKKPSLLVSAGGLNFTEKSRKEEERYYSFLLKNDKLKKISIKKLKEIKKYPLDNLRWFGVRTKYFLFATIPTTKEGVVEFQSKPEAITFSTPALKKEFKVYVGPIDYFILKKIGYDLSSVYEFGFFLIRPFSMGILFLLRFLHSFIPNYGWILVIFALMMKIVFFPLSRKSISSMKRMQELKPKIDALQKIYKNDPQKLQKEMMELYKKYKVNPFSGCLTLIVQLPIFWALYQILRTTIDLRGAPFIFWIKDLSAKDPYYILPILMGLTSILLSRVQGTAKDPQSKMFAYFMPIFLTLIFLSFPSGIVLYWLTFNVLGVLEMLLIKRLEVRHD</sequence>
<feature type="transmembrane region" description="Helical" evidence="13">
    <location>
        <begin position="6"/>
        <end position="28"/>
    </location>
</feature>
<keyword evidence="7 13" id="KW-0653">Protein transport</keyword>
<dbReference type="EMBL" id="DRDR01000114">
    <property type="protein sequence ID" value="HDL60344.1"/>
    <property type="molecule type" value="Genomic_DNA"/>
</dbReference>
<evidence type="ECO:0000256" key="9">
    <source>
        <dbReference type="ARBA" id="ARBA00023136"/>
    </source>
</evidence>
<evidence type="ECO:0000256" key="1">
    <source>
        <dbReference type="ARBA" id="ARBA00004429"/>
    </source>
</evidence>
<dbReference type="NCBIfam" id="TIGR03592">
    <property type="entry name" value="yidC_oxa1_cterm"/>
    <property type="match status" value="1"/>
</dbReference>
<comment type="caution">
    <text evidence="16">The sequence shown here is derived from an EMBL/GenBank/DDBJ whole genome shotgun (WGS) entry which is preliminary data.</text>
</comment>
<name>A0A7V0LUU3_UNCW3</name>
<dbReference type="InterPro" id="IPR001708">
    <property type="entry name" value="YidC/ALB3/OXA1/COX18"/>
</dbReference>
<dbReference type="GO" id="GO:0005886">
    <property type="term" value="C:plasma membrane"/>
    <property type="evidence" value="ECO:0007669"/>
    <property type="project" value="UniProtKB-SubCell"/>
</dbReference>
<dbReference type="InterPro" id="IPR038221">
    <property type="entry name" value="YidC_periplasmic_sf"/>
</dbReference>
<dbReference type="Proteomes" id="UP000886381">
    <property type="component" value="Unassembled WGS sequence"/>
</dbReference>
<dbReference type="Gene3D" id="2.70.98.90">
    <property type="match status" value="1"/>
</dbReference>
<comment type="function">
    <text evidence="13">Required for the insertion and/or proper folding and/or complex formation of integral membrane proteins into the membrane. Involved in integration of membrane proteins that insert both dependently and independently of the Sec translocase complex, as well as at least some lipoproteins. Aids folding of multispanning membrane proteins.</text>
</comment>
<evidence type="ECO:0000256" key="10">
    <source>
        <dbReference type="ARBA" id="ARBA00023186"/>
    </source>
</evidence>
<dbReference type="InterPro" id="IPR047196">
    <property type="entry name" value="YidC_ALB_C"/>
</dbReference>
<dbReference type="Pfam" id="PF14849">
    <property type="entry name" value="YidC_periplas"/>
    <property type="match status" value="1"/>
</dbReference>
<feature type="transmembrane region" description="Helical" evidence="13">
    <location>
        <begin position="369"/>
        <end position="389"/>
    </location>
</feature>
<keyword evidence="4 13" id="KW-0813">Transport</keyword>
<evidence type="ECO:0000259" key="14">
    <source>
        <dbReference type="Pfam" id="PF02096"/>
    </source>
</evidence>
<keyword evidence="6 13" id="KW-0812">Transmembrane</keyword>
<dbReference type="NCBIfam" id="TIGR03593">
    <property type="entry name" value="yidC_nterm"/>
    <property type="match status" value="1"/>
</dbReference>
<keyword evidence="8 13" id="KW-1133">Transmembrane helix</keyword>
<dbReference type="CDD" id="cd19961">
    <property type="entry name" value="EcYidC-like_peri"/>
    <property type="match status" value="1"/>
</dbReference>
<evidence type="ECO:0000256" key="13">
    <source>
        <dbReference type="HAMAP-Rule" id="MF_01810"/>
    </source>
</evidence>
<protein>
    <recommendedName>
        <fullName evidence="3 13">Membrane protein insertase YidC</fullName>
    </recommendedName>
    <alternativeName>
        <fullName evidence="12 13">Foldase YidC</fullName>
    </alternativeName>
    <alternativeName>
        <fullName evidence="11 13">Membrane integrase YidC</fullName>
    </alternativeName>
    <alternativeName>
        <fullName evidence="13">Membrane protein YidC</fullName>
    </alternativeName>
</protein>
<evidence type="ECO:0000256" key="2">
    <source>
        <dbReference type="ARBA" id="ARBA00010527"/>
    </source>
</evidence>
<reference evidence="16" key="1">
    <citation type="journal article" date="2020" name="mSystems">
        <title>Genome- and Community-Level Interaction Insights into Carbon Utilization and Element Cycling Functions of Hydrothermarchaeota in Hydrothermal Sediment.</title>
        <authorList>
            <person name="Zhou Z."/>
            <person name="Liu Y."/>
            <person name="Xu W."/>
            <person name="Pan J."/>
            <person name="Luo Z.H."/>
            <person name="Li M."/>
        </authorList>
    </citation>
    <scope>NUCLEOTIDE SEQUENCE [LARGE SCALE GENOMIC DNA]</scope>
    <source>
        <strain evidence="16">HyVt-28</strain>
    </source>
</reference>
<evidence type="ECO:0000259" key="15">
    <source>
        <dbReference type="Pfam" id="PF14849"/>
    </source>
</evidence>
<comment type="subcellular location">
    <subcellularLocation>
        <location evidence="1">Cell inner membrane</location>
        <topology evidence="1">Multi-pass membrane protein</topology>
    </subcellularLocation>
    <subcellularLocation>
        <location evidence="13">Cell membrane</location>
        <topology evidence="13">Multi-pass membrane protein</topology>
    </subcellularLocation>
</comment>
<evidence type="ECO:0000256" key="5">
    <source>
        <dbReference type="ARBA" id="ARBA00022475"/>
    </source>
</evidence>
<evidence type="ECO:0000256" key="6">
    <source>
        <dbReference type="ARBA" id="ARBA00022692"/>
    </source>
</evidence>
<accession>A0A7V0LUU3</accession>
<dbReference type="CDD" id="cd20070">
    <property type="entry name" value="5TM_YidC_Alb3"/>
    <property type="match status" value="1"/>
</dbReference>
<dbReference type="GO" id="GO:0032977">
    <property type="term" value="F:membrane insertase activity"/>
    <property type="evidence" value="ECO:0007669"/>
    <property type="project" value="InterPro"/>
</dbReference>
<keyword evidence="5 13" id="KW-1003">Cell membrane</keyword>